<dbReference type="OrthoDB" id="5297600at2"/>
<dbReference type="InterPro" id="IPR003772">
    <property type="entry name" value="YceD"/>
</dbReference>
<evidence type="ECO:0000256" key="3">
    <source>
        <dbReference type="ARBA" id="ARBA00015716"/>
    </source>
</evidence>
<dbReference type="AlphaFoldDB" id="A0A5B8RRJ5"/>
<dbReference type="InterPro" id="IPR039255">
    <property type="entry name" value="YceD_bac"/>
</dbReference>
<reference evidence="6 7" key="1">
    <citation type="submission" date="2019-07" db="EMBL/GenBank/DDBJ databases">
        <title>Complete genome sequence of Comamonas sp. NLF 7-7 isolated from livestock.</title>
        <authorList>
            <person name="Kim D.H."/>
            <person name="Kim J.G."/>
        </authorList>
    </citation>
    <scope>NUCLEOTIDE SEQUENCE [LARGE SCALE GENOMIC DNA]</scope>
    <source>
        <strain evidence="6 7">NLF 7-7</strain>
    </source>
</reference>
<proteinExistence type="inferred from homology"/>
<dbReference type="GO" id="GO:0005829">
    <property type="term" value="C:cytosol"/>
    <property type="evidence" value="ECO:0007669"/>
    <property type="project" value="TreeGrafter"/>
</dbReference>
<dbReference type="KEGG" id="cof:FOZ74_03585"/>
<comment type="function">
    <text evidence="1">Plays a role in synthesis, processing and/or stability of 23S rRNA.</text>
</comment>
<protein>
    <recommendedName>
        <fullName evidence="3">Large ribosomal RNA subunit accumulation protein YceD</fullName>
    </recommendedName>
    <alternativeName>
        <fullName evidence="5">23S rRNA accumulation protein YceD</fullName>
    </alternativeName>
</protein>
<dbReference type="PANTHER" id="PTHR38099:SF1">
    <property type="entry name" value="LARGE RIBOSOMAL RNA SUBUNIT ACCUMULATION PROTEIN YCED"/>
    <property type="match status" value="1"/>
</dbReference>
<comment type="similarity">
    <text evidence="2">Belongs to the DUF177 domain family.</text>
</comment>
<dbReference type="Pfam" id="PF02620">
    <property type="entry name" value="YceD"/>
    <property type="match status" value="1"/>
</dbReference>
<keyword evidence="7" id="KW-1185">Reference proteome</keyword>
<evidence type="ECO:0000313" key="6">
    <source>
        <dbReference type="EMBL" id="QEA12190.1"/>
    </source>
</evidence>
<organism evidence="6 7">
    <name type="scientific">Comamonas flocculans</name>
    <dbReference type="NCBI Taxonomy" id="2597701"/>
    <lineage>
        <taxon>Bacteria</taxon>
        <taxon>Pseudomonadati</taxon>
        <taxon>Pseudomonadota</taxon>
        <taxon>Betaproteobacteria</taxon>
        <taxon>Burkholderiales</taxon>
        <taxon>Comamonadaceae</taxon>
        <taxon>Comamonas</taxon>
    </lineage>
</organism>
<dbReference type="RefSeq" id="WP_146911783.1">
    <property type="nucleotide sequence ID" value="NZ_CP042344.1"/>
</dbReference>
<evidence type="ECO:0000256" key="2">
    <source>
        <dbReference type="ARBA" id="ARBA00010740"/>
    </source>
</evidence>
<keyword evidence="4" id="KW-0690">Ribosome biogenesis</keyword>
<dbReference type="Proteomes" id="UP000321199">
    <property type="component" value="Chromosome"/>
</dbReference>
<dbReference type="PANTHER" id="PTHR38099">
    <property type="entry name" value="LARGE RIBOSOMAL RNA SUBUNIT ACCUMULATION PROTEIN YCED"/>
    <property type="match status" value="1"/>
</dbReference>
<accession>A0A5B8RRJ5</accession>
<dbReference type="EMBL" id="CP042344">
    <property type="protein sequence ID" value="QEA12190.1"/>
    <property type="molecule type" value="Genomic_DNA"/>
</dbReference>
<sequence length="184" mass="20512">MTKAFSADRLDVKAFAQAAGQLSGRETLLRYKRLAQVAHKLHPDLRVDWTARGELRERAGLAPGVWLQLQAAAELPLVCQRCLGSVDVPLQVQRWFRFVADEASAQAQDNDSEEDLLVLSREFNLHELIEDELLLDLPLVPRHEECPVEIKMSVGEDELQESAPPPAVNPFAALANFKVRGPAK</sequence>
<name>A0A5B8RRJ5_9BURK</name>
<gene>
    <name evidence="6" type="ORF">FOZ74_03585</name>
</gene>
<evidence type="ECO:0000256" key="5">
    <source>
        <dbReference type="ARBA" id="ARBA00031841"/>
    </source>
</evidence>
<evidence type="ECO:0000313" key="7">
    <source>
        <dbReference type="Proteomes" id="UP000321199"/>
    </source>
</evidence>
<dbReference type="GO" id="GO:0042254">
    <property type="term" value="P:ribosome biogenesis"/>
    <property type="evidence" value="ECO:0007669"/>
    <property type="project" value="UniProtKB-KW"/>
</dbReference>
<evidence type="ECO:0000256" key="4">
    <source>
        <dbReference type="ARBA" id="ARBA00022517"/>
    </source>
</evidence>
<evidence type="ECO:0000256" key="1">
    <source>
        <dbReference type="ARBA" id="ARBA00002868"/>
    </source>
</evidence>